<keyword evidence="2" id="KW-0732">Signal</keyword>
<feature type="chain" id="PRO_5040449411" evidence="2">
    <location>
        <begin position="28"/>
        <end position="103"/>
    </location>
</feature>
<feature type="region of interest" description="Disordered" evidence="1">
    <location>
        <begin position="77"/>
        <end position="103"/>
    </location>
</feature>
<accession>A0A9P9I7W8</accession>
<evidence type="ECO:0000313" key="4">
    <source>
        <dbReference type="Proteomes" id="UP000700596"/>
    </source>
</evidence>
<proteinExistence type="predicted"/>
<evidence type="ECO:0000256" key="1">
    <source>
        <dbReference type="SAM" id="MobiDB-lite"/>
    </source>
</evidence>
<dbReference type="Proteomes" id="UP000700596">
    <property type="component" value="Unassembled WGS sequence"/>
</dbReference>
<protein>
    <submittedName>
        <fullName evidence="3">Uncharacterized protein</fullName>
    </submittedName>
</protein>
<dbReference type="EMBL" id="JAGMWT010000030">
    <property type="protein sequence ID" value="KAH7109880.1"/>
    <property type="molecule type" value="Genomic_DNA"/>
</dbReference>
<name>A0A9P9I7W8_9PLEO</name>
<comment type="caution">
    <text evidence="3">The sequence shown here is derived from an EMBL/GenBank/DDBJ whole genome shotgun (WGS) entry which is preliminary data.</text>
</comment>
<reference evidence="3" key="1">
    <citation type="journal article" date="2021" name="Nat. Commun.">
        <title>Genetic determinants of endophytism in the Arabidopsis root mycobiome.</title>
        <authorList>
            <person name="Mesny F."/>
            <person name="Miyauchi S."/>
            <person name="Thiergart T."/>
            <person name="Pickel B."/>
            <person name="Atanasova L."/>
            <person name="Karlsson M."/>
            <person name="Huettel B."/>
            <person name="Barry K.W."/>
            <person name="Haridas S."/>
            <person name="Chen C."/>
            <person name="Bauer D."/>
            <person name="Andreopoulos W."/>
            <person name="Pangilinan J."/>
            <person name="LaButti K."/>
            <person name="Riley R."/>
            <person name="Lipzen A."/>
            <person name="Clum A."/>
            <person name="Drula E."/>
            <person name="Henrissat B."/>
            <person name="Kohler A."/>
            <person name="Grigoriev I.V."/>
            <person name="Martin F.M."/>
            <person name="Hacquard S."/>
        </authorList>
    </citation>
    <scope>NUCLEOTIDE SEQUENCE</scope>
    <source>
        <strain evidence="3">MPI-CAGE-CH-0243</strain>
    </source>
</reference>
<keyword evidence="4" id="KW-1185">Reference proteome</keyword>
<organism evidence="3 4">
    <name type="scientific">Dendryphion nanum</name>
    <dbReference type="NCBI Taxonomy" id="256645"/>
    <lineage>
        <taxon>Eukaryota</taxon>
        <taxon>Fungi</taxon>
        <taxon>Dikarya</taxon>
        <taxon>Ascomycota</taxon>
        <taxon>Pezizomycotina</taxon>
        <taxon>Dothideomycetes</taxon>
        <taxon>Pleosporomycetidae</taxon>
        <taxon>Pleosporales</taxon>
        <taxon>Torulaceae</taxon>
        <taxon>Dendryphion</taxon>
    </lineage>
</organism>
<evidence type="ECO:0000256" key="2">
    <source>
        <dbReference type="SAM" id="SignalP"/>
    </source>
</evidence>
<evidence type="ECO:0000313" key="3">
    <source>
        <dbReference type="EMBL" id="KAH7109880.1"/>
    </source>
</evidence>
<feature type="signal peptide" evidence="2">
    <location>
        <begin position="1"/>
        <end position="27"/>
    </location>
</feature>
<sequence length="103" mass="11649">MFWYRAFRSMGTMLMGYMAIFLPSAEEACWLIKNMCTEVERKCPACGNAHAITDLGCLEYRREKANLITLHCECKRKSNNSSAPPLDSPEANPNPARHGRPLL</sequence>
<gene>
    <name evidence="3" type="ORF">B0J11DRAFT_512738</name>
</gene>
<dbReference type="AlphaFoldDB" id="A0A9P9I7W8"/>